<protein>
    <submittedName>
        <fullName evidence="1">Uncharacterized protein</fullName>
    </submittedName>
</protein>
<dbReference type="AlphaFoldDB" id="A0A3M7SUE9"/>
<reference evidence="1 2" key="1">
    <citation type="journal article" date="2018" name="Sci. Rep.">
        <title>Genomic signatures of local adaptation to the degree of environmental predictability in rotifers.</title>
        <authorList>
            <person name="Franch-Gras L."/>
            <person name="Hahn C."/>
            <person name="Garcia-Roger E.M."/>
            <person name="Carmona M.J."/>
            <person name="Serra M."/>
            <person name="Gomez A."/>
        </authorList>
    </citation>
    <scope>NUCLEOTIDE SEQUENCE [LARGE SCALE GENOMIC DNA]</scope>
    <source>
        <strain evidence="1">HYR1</strain>
    </source>
</reference>
<dbReference type="EMBL" id="REGN01000760">
    <property type="protein sequence ID" value="RNA39325.1"/>
    <property type="molecule type" value="Genomic_DNA"/>
</dbReference>
<proteinExistence type="predicted"/>
<sequence length="103" mass="12228">MGSRVFRRLVFFEFNAGEPLPMFNGIFRTNLAVLWHTWVKIWPVHQSNLKIWSPFMTIMLEKVQSSAFRKGSLFLVDNLGINLRRLIEMIISSDSWYLECYIK</sequence>
<organism evidence="1 2">
    <name type="scientific">Brachionus plicatilis</name>
    <name type="common">Marine rotifer</name>
    <name type="synonym">Brachionus muelleri</name>
    <dbReference type="NCBI Taxonomy" id="10195"/>
    <lineage>
        <taxon>Eukaryota</taxon>
        <taxon>Metazoa</taxon>
        <taxon>Spiralia</taxon>
        <taxon>Gnathifera</taxon>
        <taxon>Rotifera</taxon>
        <taxon>Eurotatoria</taxon>
        <taxon>Monogononta</taxon>
        <taxon>Pseudotrocha</taxon>
        <taxon>Ploima</taxon>
        <taxon>Brachionidae</taxon>
        <taxon>Brachionus</taxon>
    </lineage>
</organism>
<evidence type="ECO:0000313" key="1">
    <source>
        <dbReference type="EMBL" id="RNA39325.1"/>
    </source>
</evidence>
<dbReference type="Proteomes" id="UP000276133">
    <property type="component" value="Unassembled WGS sequence"/>
</dbReference>
<evidence type="ECO:0000313" key="2">
    <source>
        <dbReference type="Proteomes" id="UP000276133"/>
    </source>
</evidence>
<gene>
    <name evidence="1" type="ORF">BpHYR1_031890</name>
</gene>
<accession>A0A3M7SUE9</accession>
<comment type="caution">
    <text evidence="1">The sequence shown here is derived from an EMBL/GenBank/DDBJ whole genome shotgun (WGS) entry which is preliminary data.</text>
</comment>
<keyword evidence="2" id="KW-1185">Reference proteome</keyword>
<name>A0A3M7SUE9_BRAPC</name>